<feature type="compositionally biased region" description="Polar residues" evidence="1">
    <location>
        <begin position="27"/>
        <end position="38"/>
    </location>
</feature>
<name>A0A0L6V0K2_9BASI</name>
<sequence>MADNEGGTSKANIPKLDDANFLHWSMHSRQTRTAGTSKPTEKTSEEQTDTAAALIHESKKGKKKGRRGPYCAPGKHNPEATSHNADHCWQLHPELRPPSSTSKGNGVSSSYPTTQLVEVDEGHESEVSMLLTEAASKPTVLDSGATHHLINNPDWFNPTAESNIKISTGGHSNFLNATAVGSATLVNHHGERLTLDNALRLQYLQDLQAQGTSIRQQI</sequence>
<feature type="domain" description="Retrovirus-related Pol polyprotein from transposon TNT 1-94-like beta-barrel" evidence="2">
    <location>
        <begin position="140"/>
        <end position="199"/>
    </location>
</feature>
<feature type="compositionally biased region" description="Polar residues" evidence="1">
    <location>
        <begin position="1"/>
        <end position="11"/>
    </location>
</feature>
<protein>
    <recommendedName>
        <fullName evidence="2">Retrovirus-related Pol polyprotein from transposon TNT 1-94-like beta-barrel domain-containing protein</fullName>
    </recommendedName>
</protein>
<evidence type="ECO:0000256" key="1">
    <source>
        <dbReference type="SAM" id="MobiDB-lite"/>
    </source>
</evidence>
<gene>
    <name evidence="3" type="ORF">VP01_2979g1</name>
</gene>
<evidence type="ECO:0000313" key="4">
    <source>
        <dbReference type="Proteomes" id="UP000037035"/>
    </source>
</evidence>
<accession>A0A0L6V0K2</accession>
<dbReference type="EMBL" id="LAVV01007922">
    <property type="protein sequence ID" value="KNZ54323.1"/>
    <property type="molecule type" value="Genomic_DNA"/>
</dbReference>
<comment type="caution">
    <text evidence="3">The sequence shown here is derived from an EMBL/GenBank/DDBJ whole genome shotgun (WGS) entry which is preliminary data.</text>
</comment>
<dbReference type="Pfam" id="PF22936">
    <property type="entry name" value="Pol_BBD"/>
    <property type="match status" value="1"/>
</dbReference>
<dbReference type="VEuPathDB" id="FungiDB:VP01_2979g1"/>
<evidence type="ECO:0000313" key="3">
    <source>
        <dbReference type="EMBL" id="KNZ54323.1"/>
    </source>
</evidence>
<dbReference type="AlphaFoldDB" id="A0A0L6V0K2"/>
<reference evidence="3 4" key="1">
    <citation type="submission" date="2015-08" db="EMBL/GenBank/DDBJ databases">
        <title>Next Generation Sequencing and Analysis of the Genome of Puccinia sorghi L Schw, the Causal Agent of Maize Common Rust.</title>
        <authorList>
            <person name="Rochi L."/>
            <person name="Burguener G."/>
            <person name="Darino M."/>
            <person name="Turjanski A."/>
            <person name="Kreff E."/>
            <person name="Dieguez M.J."/>
            <person name="Sacco F."/>
        </authorList>
    </citation>
    <scope>NUCLEOTIDE SEQUENCE [LARGE SCALE GENOMIC DNA]</scope>
    <source>
        <strain evidence="3 4">RO10H11247</strain>
    </source>
</reference>
<keyword evidence="4" id="KW-1185">Reference proteome</keyword>
<feature type="compositionally biased region" description="Low complexity" evidence="1">
    <location>
        <begin position="99"/>
        <end position="110"/>
    </location>
</feature>
<proteinExistence type="predicted"/>
<dbReference type="Proteomes" id="UP000037035">
    <property type="component" value="Unassembled WGS sequence"/>
</dbReference>
<dbReference type="OrthoDB" id="1728030at2759"/>
<evidence type="ECO:0000259" key="2">
    <source>
        <dbReference type="Pfam" id="PF22936"/>
    </source>
</evidence>
<dbReference type="InterPro" id="IPR054722">
    <property type="entry name" value="PolX-like_BBD"/>
</dbReference>
<organism evidence="3 4">
    <name type="scientific">Puccinia sorghi</name>
    <dbReference type="NCBI Taxonomy" id="27349"/>
    <lineage>
        <taxon>Eukaryota</taxon>
        <taxon>Fungi</taxon>
        <taxon>Dikarya</taxon>
        <taxon>Basidiomycota</taxon>
        <taxon>Pucciniomycotina</taxon>
        <taxon>Pucciniomycetes</taxon>
        <taxon>Pucciniales</taxon>
        <taxon>Pucciniaceae</taxon>
        <taxon>Puccinia</taxon>
    </lineage>
</organism>
<feature type="region of interest" description="Disordered" evidence="1">
    <location>
        <begin position="1"/>
        <end position="110"/>
    </location>
</feature>